<keyword evidence="2" id="KW-1185">Reference proteome</keyword>
<accession>A0A2P5D849</accession>
<protein>
    <submittedName>
        <fullName evidence="1">Uncharacterized protein</fullName>
    </submittedName>
</protein>
<dbReference type="Proteomes" id="UP000237000">
    <property type="component" value="Unassembled WGS sequence"/>
</dbReference>
<dbReference type="InParanoid" id="A0A2P5D849"/>
<reference evidence="2" key="1">
    <citation type="submission" date="2016-06" db="EMBL/GenBank/DDBJ databases">
        <title>Parallel loss of symbiosis genes in relatives of nitrogen-fixing non-legume Parasponia.</title>
        <authorList>
            <person name="Van Velzen R."/>
            <person name="Holmer R."/>
            <person name="Bu F."/>
            <person name="Rutten L."/>
            <person name="Van Zeijl A."/>
            <person name="Liu W."/>
            <person name="Santuari L."/>
            <person name="Cao Q."/>
            <person name="Sharma T."/>
            <person name="Shen D."/>
            <person name="Roswanjaya Y."/>
            <person name="Wardhani T."/>
            <person name="Kalhor M.S."/>
            <person name="Jansen J."/>
            <person name="Van den Hoogen J."/>
            <person name="Gungor B."/>
            <person name="Hartog M."/>
            <person name="Hontelez J."/>
            <person name="Verver J."/>
            <person name="Yang W.-C."/>
            <person name="Schijlen E."/>
            <person name="Repin R."/>
            <person name="Schilthuizen M."/>
            <person name="Schranz E."/>
            <person name="Heidstra R."/>
            <person name="Miyata K."/>
            <person name="Fedorova E."/>
            <person name="Kohlen W."/>
            <person name="Bisseling T."/>
            <person name="Smit S."/>
            <person name="Geurts R."/>
        </authorList>
    </citation>
    <scope>NUCLEOTIDE SEQUENCE [LARGE SCALE GENOMIC DNA]</scope>
    <source>
        <strain evidence="2">cv. RG33-2</strain>
    </source>
</reference>
<comment type="caution">
    <text evidence="1">The sequence shown here is derived from an EMBL/GenBank/DDBJ whole genome shotgun (WGS) entry which is preliminary data.</text>
</comment>
<dbReference type="AlphaFoldDB" id="A0A2P5D849"/>
<evidence type="ECO:0000313" key="2">
    <source>
        <dbReference type="Proteomes" id="UP000237000"/>
    </source>
</evidence>
<sequence length="64" mass="7398">MENNPICHLPQLLSNLSRCANSLFTWHRHYFGDFKTQIKAAHPRVAYLNNVVAISEKILDEFLA</sequence>
<proteinExistence type="predicted"/>
<evidence type="ECO:0000313" key="1">
    <source>
        <dbReference type="EMBL" id="PON69479.1"/>
    </source>
</evidence>
<organism evidence="1 2">
    <name type="scientific">Trema orientale</name>
    <name type="common">Charcoal tree</name>
    <name type="synonym">Celtis orientalis</name>
    <dbReference type="NCBI Taxonomy" id="63057"/>
    <lineage>
        <taxon>Eukaryota</taxon>
        <taxon>Viridiplantae</taxon>
        <taxon>Streptophyta</taxon>
        <taxon>Embryophyta</taxon>
        <taxon>Tracheophyta</taxon>
        <taxon>Spermatophyta</taxon>
        <taxon>Magnoliopsida</taxon>
        <taxon>eudicotyledons</taxon>
        <taxon>Gunneridae</taxon>
        <taxon>Pentapetalae</taxon>
        <taxon>rosids</taxon>
        <taxon>fabids</taxon>
        <taxon>Rosales</taxon>
        <taxon>Cannabaceae</taxon>
        <taxon>Trema</taxon>
    </lineage>
</organism>
<dbReference type="EMBL" id="JXTC01000288">
    <property type="protein sequence ID" value="PON69479.1"/>
    <property type="molecule type" value="Genomic_DNA"/>
</dbReference>
<name>A0A2P5D849_TREOI</name>
<gene>
    <name evidence="1" type="ORF">TorRG33x02_259050</name>
</gene>